<dbReference type="SUPFAM" id="SSF49313">
    <property type="entry name" value="Cadherin-like"/>
    <property type="match status" value="1"/>
</dbReference>
<dbReference type="InterPro" id="IPR018511">
    <property type="entry name" value="Hemolysin-typ_Ca-bd_CS"/>
</dbReference>
<accession>A0A2P7NZB9</accession>
<dbReference type="InterPro" id="IPR011049">
    <property type="entry name" value="Serralysin-like_metalloprot_C"/>
</dbReference>
<dbReference type="OrthoDB" id="8607307at2"/>
<evidence type="ECO:0000259" key="5">
    <source>
        <dbReference type="SMART" id="SM00736"/>
    </source>
</evidence>
<dbReference type="InterPro" id="IPR013783">
    <property type="entry name" value="Ig-like_fold"/>
</dbReference>
<dbReference type="PANTHER" id="PTHR38340">
    <property type="entry name" value="S-LAYER PROTEIN"/>
    <property type="match status" value="1"/>
</dbReference>
<dbReference type="SUPFAM" id="SSF51120">
    <property type="entry name" value="beta-Roll"/>
    <property type="match status" value="10"/>
</dbReference>
<comment type="caution">
    <text evidence="6">The sequence shown here is derived from an EMBL/GenBank/DDBJ whole genome shotgun (WGS) entry which is preliminary data.</text>
</comment>
<dbReference type="InterPro" id="IPR006644">
    <property type="entry name" value="Cadg"/>
</dbReference>
<evidence type="ECO:0000256" key="2">
    <source>
        <dbReference type="ARBA" id="ARBA00022525"/>
    </source>
</evidence>
<evidence type="ECO:0000313" key="6">
    <source>
        <dbReference type="EMBL" id="PSJ18819.1"/>
    </source>
</evidence>
<dbReference type="RefSeq" id="WP_106705416.1">
    <property type="nucleotide sequence ID" value="NZ_PXXU01000002.1"/>
</dbReference>
<feature type="domain" description="Dystroglycan-type cadherin-like" evidence="5">
    <location>
        <begin position="1953"/>
        <end position="2054"/>
    </location>
</feature>
<dbReference type="PROSITE" id="PS00330">
    <property type="entry name" value="HEMOLYSIN_CALCIUM"/>
    <property type="match status" value="11"/>
</dbReference>
<dbReference type="PANTHER" id="PTHR38340:SF1">
    <property type="entry name" value="S-LAYER PROTEIN"/>
    <property type="match status" value="1"/>
</dbReference>
<evidence type="ECO:0000256" key="4">
    <source>
        <dbReference type="SAM" id="MobiDB-lite"/>
    </source>
</evidence>
<dbReference type="GO" id="GO:0005509">
    <property type="term" value="F:calcium ion binding"/>
    <property type="evidence" value="ECO:0007669"/>
    <property type="project" value="InterPro"/>
</dbReference>
<reference evidence="6 7" key="1">
    <citation type="submission" date="2018-03" db="EMBL/GenBank/DDBJ databases">
        <title>Draft genome of Nitrosomonas supralitoralis APG5.</title>
        <authorList>
            <person name="Urakawa H."/>
            <person name="Lopez J.V."/>
        </authorList>
    </citation>
    <scope>NUCLEOTIDE SEQUENCE [LARGE SCALE GENOMIC DNA]</scope>
    <source>
        <strain evidence="6 7">APG5</strain>
    </source>
</reference>
<dbReference type="Proteomes" id="UP000241912">
    <property type="component" value="Unassembled WGS sequence"/>
</dbReference>
<protein>
    <recommendedName>
        <fullName evidence="5">Dystroglycan-type cadherin-like domain-containing protein</fullName>
    </recommendedName>
</protein>
<dbReference type="Gene3D" id="2.60.40.10">
    <property type="entry name" value="Immunoglobulins"/>
    <property type="match status" value="1"/>
</dbReference>
<evidence type="ECO:0000313" key="7">
    <source>
        <dbReference type="Proteomes" id="UP000241912"/>
    </source>
</evidence>
<keyword evidence="7" id="KW-1185">Reference proteome</keyword>
<evidence type="ECO:0000256" key="1">
    <source>
        <dbReference type="ARBA" id="ARBA00004613"/>
    </source>
</evidence>
<keyword evidence="3" id="KW-0106">Calcium</keyword>
<dbReference type="Pfam" id="PF05345">
    <property type="entry name" value="He_PIG"/>
    <property type="match status" value="1"/>
</dbReference>
<dbReference type="EMBL" id="PXXU01000002">
    <property type="protein sequence ID" value="PSJ18819.1"/>
    <property type="molecule type" value="Genomic_DNA"/>
</dbReference>
<dbReference type="GO" id="GO:0016020">
    <property type="term" value="C:membrane"/>
    <property type="evidence" value="ECO:0007669"/>
    <property type="project" value="InterPro"/>
</dbReference>
<dbReference type="Gene3D" id="2.150.10.10">
    <property type="entry name" value="Serralysin-like metalloprotease, C-terminal"/>
    <property type="match status" value="10"/>
</dbReference>
<dbReference type="InterPro" id="IPR010566">
    <property type="entry name" value="Haemolys_ca-bd"/>
</dbReference>
<dbReference type="InterPro" id="IPR050557">
    <property type="entry name" value="RTX_toxin/Mannuronan_C5-epim"/>
</dbReference>
<comment type="subcellular location">
    <subcellularLocation>
        <location evidence="1">Secreted</location>
    </subcellularLocation>
</comment>
<dbReference type="GO" id="GO:0005576">
    <property type="term" value="C:extracellular region"/>
    <property type="evidence" value="ECO:0007669"/>
    <property type="project" value="UniProtKB-SubCell"/>
</dbReference>
<sequence>MSNIIMYYSQAELAQAAYGVFLGKRIAINELTESGADMPMSQAAVFVKDWQIAAQYIDLVTGVSATVFEEKEGGAKYLAIRGTEFAVNDLFIDGILSSAIPPILNPQFIALKLQIDAWLSDPNVLQDQNFTVSGHSLGGYLAAAVKQSYSQVTDAYLYNAPGVSGLQGNLADAVSDVLGISSIATDNIWNIRGSEGFPIIAGLGYQLGSPVSIQTEASANNHSISLLTDALAVYSAYSQLTSSLNQEQLSKLIDAFGSTKDITGASNSKTLESALDALRTILLNPADGNMVLGDNQNTEAGNRDKFYTNLYELQNSTQFKDSVGKVQLVLLSGLSASDIITKIESDSQQGLAARFALVALNPFILEGANIDYGVFNSNGALDRFSPESGTGALTSSYLVDRMTMLLRKNWFNIEDKNPLDSTVAFSSSNHSYQNINDYYEDVATSYKISQGELSGSTPRYFFGGDDADNPAASAVEDHLYGGGGDDTLKGLEGNDYLEGGVGFDTYIINPGDGTDTVLDIDGVGIVQFGNMIAQGINGVTDSKDWIKIGDAWMDQKNNLIYLRVAQDNGTYDLFVSFVGSDDSARVRIKNWSDGKLGVALGDNVLAEAPVLDRIFLGDLKPDDPIDFDELGNVIVGTEEEPDREDVLYGSTENDHIRSLGGDDEVDGKEGKDRIEGGSGEDILAGGIDDDVILGGTESDIIRGQLNNDRLYAETEHTLTAAYILSRTQAGNGERGDLLDGGVGNDTLIGDAGDDILMGGAGNDVLLGLGGDDTIESDRNVESADRDWKINRETNTEDNVITYSRKYNFSVSLAEVAMTIGGDDVISSGAGRDWIFAGGGNDFIDAGADDDVIFGETGNDTILGQDGDDLIVGDSHHSELEASLHGSDYLSGGNGDDKLIGGGGSDYLVGGEGSDVLIGDEAGISLQYQGDDFLDGGAGSDQLFGGGGNDTLVGGAGGDELYGGAGDDIYIDIEEGDLINDLEGNNIILLADTATNDILSASMVKLSSEAQDSLTNSSAISPDTLSSVSWVGNSSILRITLRNGGVLDLQDALYGMDAQIQFNHGSDSINLETWVSDNLRETVVLNLSSIKSRSGKSIVQAYGGAGADLIQGSINNDTLKGHGGDDYLLGGVGDDLIVGGEGNDVLFGQAGSDILLGGIGADHYTGGSGADIYVFNRGDGADSIASANSEDAADDEVHLGVNVDASDLRFFKLADGSLLMRIDGSQDSILFQNWFTQGPNVAALRLNDNSLISASDMSALAANIFGGTMGDDVLIGTTADDHIEGYAGNDILDGNAGNDLLVGGDGNDTYLFGWNSLGSDTVMESSAGTSIVVLTEGTLLADLRHERTGNDLALSLRGGGATLTIKDYYVSQNIWVIHAENNIMVDMADWLAWPAPAIDIVQLRADFLDAVRVQWANDLLNNTSDSHYGLYAREDDITYRANLVTAYEADIVVQRFTLIENFSDAPTIQRQSYSSDSSVSSIDIFDVSSATFPLVSSSGAQQFIPIHEWYKFYNQGLPLGVASINGMTLVYENDVIIGFITNNQSSTLPDEIQHYWQTTKTVNTQIERIQGGDSDNTIEGYRNGRFSDEISIIDGGGGNDILYSPGIPWLSNEVAYFTDTESRIGGFSYGNSGNDALYGGYYKDTLVGGDGDDFLNGSFSQDTYVMFIGELGVDTIWDTGTQLAHWWDYSNNSTYANLALEFKPIAQDLLLLEGISQEDIAFSWGERVVEGIRERNEFEDVLYTQTMHATLTVTWTDGGVEIVLPNSTDLPGMGLERIQFGNGTIMTMAELIVLAGPVPTLNPQEMNNNINGKSDGDVIYGEGGDDTINGGTGDDFLNGGAGNDFMTGGAGNDTYLFGKDFGQDTINSYDTVIGKVDVVQFNYGVTPDEVCASRSGDNLVLTIIGTSDTLTIQNYLANNGATPFSVEQIRFNEDGTVWDFAMVQPKLEHNQAPKLQAALSDQATVTGEHFNYIMNPNAFIDPDGDALTYSATQVDGNSLPSWLSFDTATRTFSGTPSSSELLSVIVTATDSGNLAVSDNFDINVSDRDMIVNGTPGSDTLNGEGGNDILNGLAGNDVLNGNAGNDRLDGGSGIDTMIGGAGDDTYSVNSVRDIVVENFNNGNDTVVTSVSYVLGANLENLTLSGASAIIGVGNSAANRIDGGATSNILWGRAGDDVLLGGGGADSLFGDIGDDSLDGGLGKDLLVGGEGNDTYLFGRGYGKDVVVESGPVAGTLDKVMFLPSISPDQIWFQHVGNNLEVSIIGSNDKLVIKDWYLSPNAHIEQFQTADGLMIWNSQVENLVTAMADLEPPEFGHTILSPVYETTLNPLISALWV</sequence>
<proteinExistence type="predicted"/>
<dbReference type="SUPFAM" id="SSF53474">
    <property type="entry name" value="alpha/beta-Hydrolases"/>
    <property type="match status" value="1"/>
</dbReference>
<gene>
    <name evidence="6" type="ORF">C7H79_00920</name>
</gene>
<dbReference type="InterPro" id="IPR015919">
    <property type="entry name" value="Cadherin-like_sf"/>
</dbReference>
<feature type="region of interest" description="Disordered" evidence="4">
    <location>
        <begin position="652"/>
        <end position="680"/>
    </location>
</feature>
<keyword evidence="2" id="KW-0964">Secreted</keyword>
<dbReference type="PRINTS" id="PR00313">
    <property type="entry name" value="CABNDNGRPT"/>
</dbReference>
<dbReference type="SMART" id="SM00736">
    <property type="entry name" value="CADG"/>
    <property type="match status" value="1"/>
</dbReference>
<evidence type="ECO:0000256" key="3">
    <source>
        <dbReference type="ARBA" id="ARBA00022837"/>
    </source>
</evidence>
<name>A0A2P7NZB9_9PROT</name>
<dbReference type="InterPro" id="IPR029058">
    <property type="entry name" value="AB_hydrolase_fold"/>
</dbReference>
<dbReference type="Pfam" id="PF06594">
    <property type="entry name" value="HCBP_related"/>
    <property type="match status" value="2"/>
</dbReference>
<organism evidence="6 7">
    <name type="scientific">Nitrosomonas supralitoralis</name>
    <dbReference type="NCBI Taxonomy" id="2116706"/>
    <lineage>
        <taxon>Bacteria</taxon>
        <taxon>Pseudomonadati</taxon>
        <taxon>Pseudomonadota</taxon>
        <taxon>Betaproteobacteria</taxon>
        <taxon>Nitrosomonadales</taxon>
        <taxon>Nitrosomonadaceae</taxon>
        <taxon>Nitrosomonas</taxon>
    </lineage>
</organism>
<dbReference type="Pfam" id="PF00353">
    <property type="entry name" value="HemolysinCabind"/>
    <property type="match status" value="15"/>
</dbReference>
<dbReference type="InterPro" id="IPR001343">
    <property type="entry name" value="Hemolysn_Ca-bd"/>
</dbReference>